<dbReference type="Pfam" id="PF02464">
    <property type="entry name" value="CinA"/>
    <property type="match status" value="1"/>
</dbReference>
<dbReference type="PANTHER" id="PTHR13939">
    <property type="entry name" value="NICOTINAMIDE-NUCLEOTIDE AMIDOHYDROLASE PNCC"/>
    <property type="match status" value="1"/>
</dbReference>
<dbReference type="PANTHER" id="PTHR13939:SF0">
    <property type="entry name" value="NMN AMIDOHYDROLASE-LIKE PROTEIN YFAY"/>
    <property type="match status" value="1"/>
</dbReference>
<dbReference type="InterPro" id="IPR008135">
    <property type="entry name" value="Competence-induced_CinA"/>
</dbReference>
<dbReference type="Gene3D" id="3.90.950.20">
    <property type="entry name" value="CinA-like"/>
    <property type="match status" value="1"/>
</dbReference>
<dbReference type="SUPFAM" id="SSF142433">
    <property type="entry name" value="CinA-like"/>
    <property type="match status" value="1"/>
</dbReference>
<sequence>MKRAEIIAVGTELLLGQIANTNAQFIAKHLSALGYHHHFQTVVGDNSERLKSALEIASSRSDLIILTGGLGPTKDDLTKEVVAEFVQESLVYHEQSLEYIEQYFIKVNRPMTENNKKQALVIHNAHVLLNKNGMAPGMVYEVKNKQFVLLPGPPKEMIPMVEKELIPYFLKGKEASTIISKELKFFGIGESILETEILDLLENQSNPTIAPLASEGEVMLRVTASASNQQEAEKLIGQAEEKIRERVGQFIYGTNNENLFTVLSSKLKDFKLTISAAESLTGGLFSKRLTDIPGNSSIFKGSVVCYSNEIKQNLLNVPADILNKNGAVSAECAKSLVENIQRLTGSNISISFTGEAGPSTLEDVPVGKVFIGIKIGDSDSIVKEFQFSGTREQIRLSSVKNGANLLIKLINSSFESQDL</sequence>
<dbReference type="SMART" id="SM00852">
    <property type="entry name" value="MoCF_biosynth"/>
    <property type="match status" value="1"/>
</dbReference>
<evidence type="ECO:0000313" key="3">
    <source>
        <dbReference type="EMBL" id="ODG91126.1"/>
    </source>
</evidence>
<protein>
    <recommendedName>
        <fullName evidence="1">Putative competence-damage inducible protein</fullName>
    </recommendedName>
</protein>
<name>A0ABX2ZN27_9BACI</name>
<dbReference type="NCBIfam" id="TIGR00200">
    <property type="entry name" value="cinA_nterm"/>
    <property type="match status" value="1"/>
</dbReference>
<dbReference type="Gene3D" id="3.40.980.10">
    <property type="entry name" value="MoaB/Mog-like domain"/>
    <property type="match status" value="1"/>
</dbReference>
<dbReference type="InterPro" id="IPR008136">
    <property type="entry name" value="CinA_C"/>
</dbReference>
<dbReference type="NCBIfam" id="TIGR00199">
    <property type="entry name" value="PncC_domain"/>
    <property type="match status" value="1"/>
</dbReference>
<feature type="domain" description="MoaB/Mog" evidence="2">
    <location>
        <begin position="5"/>
        <end position="172"/>
    </location>
</feature>
<proteinExistence type="inferred from homology"/>
<dbReference type="InterPro" id="IPR001453">
    <property type="entry name" value="MoaB/Mog_dom"/>
</dbReference>
<dbReference type="HAMAP" id="MF_00226_B">
    <property type="entry name" value="CinA_B"/>
    <property type="match status" value="1"/>
</dbReference>
<dbReference type="SUPFAM" id="SSF53218">
    <property type="entry name" value="Molybdenum cofactor biosynthesis proteins"/>
    <property type="match status" value="1"/>
</dbReference>
<evidence type="ECO:0000313" key="4">
    <source>
        <dbReference type="Proteomes" id="UP000094580"/>
    </source>
</evidence>
<accession>A0ABX2ZN27</accession>
<reference evidence="3 4" key="1">
    <citation type="submission" date="2016-07" db="EMBL/GenBank/DDBJ databases">
        <authorList>
            <person name="Townsley L."/>
            <person name="Shank E.A."/>
        </authorList>
    </citation>
    <scope>NUCLEOTIDE SEQUENCE [LARGE SCALE GENOMIC DNA]</scope>
    <source>
        <strain evidence="3 4">CH01</strain>
    </source>
</reference>
<dbReference type="Proteomes" id="UP000094580">
    <property type="component" value="Unassembled WGS sequence"/>
</dbReference>
<dbReference type="RefSeq" id="WP_025568775.1">
    <property type="nucleotide sequence ID" value="NZ_MDKC01000032.1"/>
</dbReference>
<keyword evidence="4" id="KW-1185">Reference proteome</keyword>
<organism evidence="3 4">
    <name type="scientific">Gottfriedia luciferensis</name>
    <dbReference type="NCBI Taxonomy" id="178774"/>
    <lineage>
        <taxon>Bacteria</taxon>
        <taxon>Bacillati</taxon>
        <taxon>Bacillota</taxon>
        <taxon>Bacilli</taxon>
        <taxon>Bacillales</taxon>
        <taxon>Bacillaceae</taxon>
        <taxon>Gottfriedia</taxon>
    </lineage>
</organism>
<evidence type="ECO:0000259" key="2">
    <source>
        <dbReference type="SMART" id="SM00852"/>
    </source>
</evidence>
<dbReference type="Pfam" id="PF18146">
    <property type="entry name" value="CinA_KH"/>
    <property type="match status" value="1"/>
</dbReference>
<gene>
    <name evidence="1" type="primary">cinA</name>
    <name evidence="3" type="ORF">BED47_08860</name>
</gene>
<dbReference type="InterPro" id="IPR041424">
    <property type="entry name" value="CinA_KH"/>
</dbReference>
<dbReference type="Gene3D" id="3.30.70.2860">
    <property type="match status" value="1"/>
</dbReference>
<comment type="similarity">
    <text evidence="1">Belongs to the CinA family.</text>
</comment>
<dbReference type="InterPro" id="IPR050101">
    <property type="entry name" value="CinA"/>
</dbReference>
<dbReference type="InterPro" id="IPR036653">
    <property type="entry name" value="CinA-like_C"/>
</dbReference>
<dbReference type="InterPro" id="IPR036425">
    <property type="entry name" value="MoaB/Mog-like_dom_sf"/>
</dbReference>
<dbReference type="Pfam" id="PF00994">
    <property type="entry name" value="MoCF_biosynth"/>
    <property type="match status" value="1"/>
</dbReference>
<dbReference type="CDD" id="cd00885">
    <property type="entry name" value="cinA"/>
    <property type="match status" value="1"/>
</dbReference>
<evidence type="ECO:0000256" key="1">
    <source>
        <dbReference type="HAMAP-Rule" id="MF_00226"/>
    </source>
</evidence>
<dbReference type="PIRSF" id="PIRSF006728">
    <property type="entry name" value="CinA"/>
    <property type="match status" value="1"/>
</dbReference>
<comment type="caution">
    <text evidence="3">The sequence shown here is derived from an EMBL/GenBank/DDBJ whole genome shotgun (WGS) entry which is preliminary data.</text>
</comment>
<dbReference type="NCBIfam" id="NF001813">
    <property type="entry name" value="PRK00549.1"/>
    <property type="match status" value="1"/>
</dbReference>
<dbReference type="NCBIfam" id="TIGR00177">
    <property type="entry name" value="molyb_syn"/>
    <property type="match status" value="1"/>
</dbReference>
<dbReference type="EMBL" id="MDKC01000032">
    <property type="protein sequence ID" value="ODG91126.1"/>
    <property type="molecule type" value="Genomic_DNA"/>
</dbReference>